<keyword evidence="5" id="KW-1185">Reference proteome</keyword>
<evidence type="ECO:0000259" key="3">
    <source>
        <dbReference type="Pfam" id="PF11181"/>
    </source>
</evidence>
<dbReference type="AlphaFoldDB" id="E3J5A9"/>
<evidence type="ECO:0000256" key="1">
    <source>
        <dbReference type="SAM" id="MobiDB-lite"/>
    </source>
</evidence>
<evidence type="ECO:0000256" key="2">
    <source>
        <dbReference type="SAM" id="Phobius"/>
    </source>
</evidence>
<dbReference type="HOGENOM" id="CLU_803522_0_0_11"/>
<dbReference type="STRING" id="298654.FraEuI1c_2674"/>
<organism evidence="4 5">
    <name type="scientific">Pseudofrankia inefficax (strain DSM 45817 / CECT 9037 / DDB 130130 / EuI1c)</name>
    <name type="common">Frankia inefficax</name>
    <dbReference type="NCBI Taxonomy" id="298654"/>
    <lineage>
        <taxon>Bacteria</taxon>
        <taxon>Bacillati</taxon>
        <taxon>Actinomycetota</taxon>
        <taxon>Actinomycetes</taxon>
        <taxon>Frankiales</taxon>
        <taxon>Frankiaceae</taxon>
        <taxon>Pseudofrankia</taxon>
    </lineage>
</organism>
<dbReference type="EMBL" id="CP002299">
    <property type="protein sequence ID" value="ADP80707.1"/>
    <property type="molecule type" value="Genomic_DNA"/>
</dbReference>
<dbReference type="InParanoid" id="E3J5A9"/>
<evidence type="ECO:0000313" key="5">
    <source>
        <dbReference type="Proteomes" id="UP000002484"/>
    </source>
</evidence>
<keyword evidence="2" id="KW-0812">Transmembrane</keyword>
<feature type="compositionally biased region" description="Basic and acidic residues" evidence="1">
    <location>
        <begin position="68"/>
        <end position="81"/>
    </location>
</feature>
<feature type="region of interest" description="Disordered" evidence="1">
    <location>
        <begin position="1"/>
        <end position="157"/>
    </location>
</feature>
<proteinExistence type="predicted"/>
<feature type="transmembrane region" description="Helical" evidence="2">
    <location>
        <begin position="249"/>
        <end position="272"/>
    </location>
</feature>
<sequence>MGWREILGLPTDRRPAGRRGDSGGGPRRGPGDMGASGHGTGRERAGGPGFRPGDVDESPDLGPTSHGALDEPSDHAERPARFAEPVQTAAPADDFQRPAGPVRATGPADGSRGSAGDRGSAGGGEPARGQVPARPGDPSAAERPGASSSGGPASGRELAWRFPPQQVVASYDTHGQAARAVDHLADHRFPVERTAIVGRGLTSVESIGRMSWRDSTLRTVAGWAVAGAVLGWLLGLLDWASPLRAAFSLALWGLLFGGVLGLFGGLLVRAFYGGGHPSRVTHSQTYRADSYDLLVDTEVAERARSTLVLGGFPVTGAVRQDAAVSGGLRVGDPSEPGRAGASRRS</sequence>
<feature type="compositionally biased region" description="Low complexity" evidence="1">
    <location>
        <begin position="108"/>
        <end position="118"/>
    </location>
</feature>
<feature type="compositionally biased region" description="Gly residues" evidence="1">
    <location>
        <begin position="22"/>
        <end position="39"/>
    </location>
</feature>
<dbReference type="Pfam" id="PF11181">
    <property type="entry name" value="YflT"/>
    <property type="match status" value="1"/>
</dbReference>
<protein>
    <recommendedName>
        <fullName evidence="3">General stress protein 17M-like domain-containing protein</fullName>
    </recommendedName>
</protein>
<name>E3J5A9_PSEI1</name>
<keyword evidence="2" id="KW-0472">Membrane</keyword>
<feature type="compositionally biased region" description="Basic and acidic residues" evidence="1">
    <location>
        <begin position="11"/>
        <end position="21"/>
    </location>
</feature>
<keyword evidence="2" id="KW-1133">Transmembrane helix</keyword>
<gene>
    <name evidence="4" type="ordered locus">FraEuI1c_2674</name>
</gene>
<dbReference type="InterPro" id="IPR025889">
    <property type="entry name" value="GSP17M-like_dom"/>
</dbReference>
<dbReference type="KEGG" id="fri:FraEuI1c_2674"/>
<feature type="domain" description="General stress protein 17M-like" evidence="3">
    <location>
        <begin position="166"/>
        <end position="237"/>
    </location>
</feature>
<reference evidence="4 5" key="1">
    <citation type="submission" date="2010-10" db="EMBL/GenBank/DDBJ databases">
        <title>Complete sequence of Frankia sp. EuI1c.</title>
        <authorList>
            <consortium name="US DOE Joint Genome Institute"/>
            <person name="Lucas S."/>
            <person name="Copeland A."/>
            <person name="Lapidus A."/>
            <person name="Cheng J.-F."/>
            <person name="Bruce D."/>
            <person name="Goodwin L."/>
            <person name="Pitluck S."/>
            <person name="Chertkov O."/>
            <person name="Detter J.C."/>
            <person name="Han C."/>
            <person name="Tapia R."/>
            <person name="Land M."/>
            <person name="Hauser L."/>
            <person name="Jeffries C."/>
            <person name="Kyrpides N."/>
            <person name="Ivanova N."/>
            <person name="Mikhailova N."/>
            <person name="Beauchemin N."/>
            <person name="Sen A."/>
            <person name="Sur S.A."/>
            <person name="Gtari M."/>
            <person name="Wall L."/>
            <person name="Tisa L."/>
            <person name="Woyke T."/>
        </authorList>
    </citation>
    <scope>NUCLEOTIDE SEQUENCE [LARGE SCALE GENOMIC DNA]</scope>
    <source>
        <strain evidence="5">DSM 45817 / CECT 9037 / EuI1c</strain>
    </source>
</reference>
<accession>E3J5A9</accession>
<evidence type="ECO:0000313" key="4">
    <source>
        <dbReference type="EMBL" id="ADP80707.1"/>
    </source>
</evidence>
<dbReference type="Proteomes" id="UP000002484">
    <property type="component" value="Chromosome"/>
</dbReference>
<feature type="transmembrane region" description="Helical" evidence="2">
    <location>
        <begin position="219"/>
        <end position="237"/>
    </location>
</feature>
<feature type="compositionally biased region" description="Low complexity" evidence="1">
    <location>
        <begin position="138"/>
        <end position="157"/>
    </location>
</feature>